<dbReference type="PANTHER" id="PTHR46738:SF1">
    <property type="entry name" value="UBIQUITIN-ASSOCIATED DOMAIN-CONTAINING PROTEIN 1"/>
    <property type="match status" value="1"/>
</dbReference>
<dbReference type="InterPro" id="IPR015940">
    <property type="entry name" value="UBA"/>
</dbReference>
<dbReference type="EMBL" id="OU895877">
    <property type="protein sequence ID" value="CAG9800480.1"/>
    <property type="molecule type" value="Genomic_DNA"/>
</dbReference>
<dbReference type="GO" id="GO:0000151">
    <property type="term" value="C:ubiquitin ligase complex"/>
    <property type="evidence" value="ECO:0007669"/>
    <property type="project" value="TreeGrafter"/>
</dbReference>
<dbReference type="SUPFAM" id="SSF46934">
    <property type="entry name" value="UBA-like"/>
    <property type="match status" value="2"/>
</dbReference>
<protein>
    <recommendedName>
        <fullName evidence="1">UBA domain-containing protein</fullName>
    </recommendedName>
</protein>
<dbReference type="InterPro" id="IPR052476">
    <property type="entry name" value="UBAC1"/>
</dbReference>
<dbReference type="InterPro" id="IPR009060">
    <property type="entry name" value="UBA-like_sf"/>
</dbReference>
<keyword evidence="3" id="KW-1185">Reference proteome</keyword>
<reference evidence="2" key="2">
    <citation type="submission" date="2022-10" db="EMBL/GenBank/DDBJ databases">
        <authorList>
            <consortium name="ENA_rothamsted_submissions"/>
            <consortium name="culmorum"/>
            <person name="King R."/>
        </authorList>
    </citation>
    <scope>NUCLEOTIDE SEQUENCE</scope>
</reference>
<dbReference type="InterPro" id="IPR057650">
    <property type="entry name" value="UBL_UBAC1"/>
</dbReference>
<evidence type="ECO:0000259" key="1">
    <source>
        <dbReference type="PROSITE" id="PS50030"/>
    </source>
</evidence>
<gene>
    <name evidence="2" type="ORF">CHIRRI_LOCUS3423</name>
</gene>
<evidence type="ECO:0000313" key="2">
    <source>
        <dbReference type="EMBL" id="CAG9800480.1"/>
    </source>
</evidence>
<dbReference type="OrthoDB" id="336240at2759"/>
<dbReference type="SMART" id="SM00165">
    <property type="entry name" value="UBA"/>
    <property type="match status" value="2"/>
</dbReference>
<feature type="domain" description="UBA" evidence="1">
    <location>
        <begin position="194"/>
        <end position="234"/>
    </location>
</feature>
<dbReference type="PANTHER" id="PTHR46738">
    <property type="entry name" value="UBIQUITIN-ASSOCIATED DOMAIN-CONTAINING PROTEIN 1"/>
    <property type="match status" value="1"/>
</dbReference>
<dbReference type="PROSITE" id="PS50030">
    <property type="entry name" value="UBA"/>
    <property type="match status" value="2"/>
</dbReference>
<dbReference type="Proteomes" id="UP001153620">
    <property type="component" value="Chromosome 1"/>
</dbReference>
<feature type="domain" description="UBA" evidence="1">
    <location>
        <begin position="287"/>
        <end position="331"/>
    </location>
</feature>
<dbReference type="AlphaFoldDB" id="A0A9N9RNY1"/>
<organism evidence="2 3">
    <name type="scientific">Chironomus riparius</name>
    <dbReference type="NCBI Taxonomy" id="315576"/>
    <lineage>
        <taxon>Eukaryota</taxon>
        <taxon>Metazoa</taxon>
        <taxon>Ecdysozoa</taxon>
        <taxon>Arthropoda</taxon>
        <taxon>Hexapoda</taxon>
        <taxon>Insecta</taxon>
        <taxon>Pterygota</taxon>
        <taxon>Neoptera</taxon>
        <taxon>Endopterygota</taxon>
        <taxon>Diptera</taxon>
        <taxon>Nematocera</taxon>
        <taxon>Chironomoidea</taxon>
        <taxon>Chironomidae</taxon>
        <taxon>Chironominae</taxon>
        <taxon>Chironomus</taxon>
    </lineage>
</organism>
<sequence>MFSPIISALKFLSIKKSAIDSFSFKIITVNAGIFKVFVSRNETVFDMKKIIYYVMIESDENLPFEDIDIDDVITSMKLLRTKTKSLLNDSDHLDKHSFKNNEEFMLTFRRSHNSLSNTDEILSGPKEYQIIEKTKNLQSLKPLPVYNINYLFRQDDLRKVFITLAKESAYILCTKPQSLKILNYYREKMNKYMNKYENAFKVMYKLGFSQDNVKLAMKLNANNYKLALDWLIDNVKQHENLRLSKSPRPSLISNKRTSILSSSFDLASATISDRLDGLLGIVEFYAKMDEQVSDKHLKEMVRMGYDEKEAYEALRTIRNNVGAACEYLAGDVSGSIMELRVGLDQSCPIYEILMKTPDLQQLLTFSESFIYFNKLLEDHIIEWDPIENNGQLLRRVIIKYHEEKHSMVTNQFNSPTKPASSSPLT</sequence>
<evidence type="ECO:0000313" key="3">
    <source>
        <dbReference type="Proteomes" id="UP001153620"/>
    </source>
</evidence>
<reference evidence="2" key="1">
    <citation type="submission" date="2022-01" db="EMBL/GenBank/DDBJ databases">
        <authorList>
            <person name="King R."/>
        </authorList>
    </citation>
    <scope>NUCLEOTIDE SEQUENCE</scope>
</reference>
<dbReference type="Pfam" id="PF00627">
    <property type="entry name" value="UBA"/>
    <property type="match status" value="1"/>
</dbReference>
<dbReference type="Pfam" id="PF23326">
    <property type="entry name" value="UBL_UBAC1"/>
    <property type="match status" value="1"/>
</dbReference>
<dbReference type="Gene3D" id="1.10.8.10">
    <property type="entry name" value="DNA helicase RuvA subunit, C-terminal domain"/>
    <property type="match status" value="1"/>
</dbReference>
<accession>A0A9N9RNY1</accession>
<proteinExistence type="predicted"/>
<name>A0A9N9RNY1_9DIPT</name>